<evidence type="ECO:0000259" key="16">
    <source>
        <dbReference type="Pfam" id="PF02563"/>
    </source>
</evidence>
<dbReference type="InterPro" id="IPR003715">
    <property type="entry name" value="Poly_export_N"/>
</dbReference>
<keyword evidence="4" id="KW-1134">Transmembrane beta strand</keyword>
<accession>A0A2W7S4T6</accession>
<feature type="chain" id="PRO_5015883333" evidence="15">
    <location>
        <begin position="24"/>
        <end position="269"/>
    </location>
</feature>
<evidence type="ECO:0000256" key="14">
    <source>
        <dbReference type="ARBA" id="ARBA00023288"/>
    </source>
</evidence>
<keyword evidence="6" id="KW-0812">Transmembrane</keyword>
<reference evidence="18 19" key="1">
    <citation type="submission" date="2018-06" db="EMBL/GenBank/DDBJ databases">
        <title>Genomic Encyclopedia of Archaeal and Bacterial Type Strains, Phase II (KMG-II): from individual species to whole genera.</title>
        <authorList>
            <person name="Goeker M."/>
        </authorList>
    </citation>
    <scope>NUCLEOTIDE SEQUENCE [LARGE SCALE GENOMIC DNA]</scope>
    <source>
        <strain evidence="18 19">DSM 23241</strain>
    </source>
</reference>
<evidence type="ECO:0000256" key="8">
    <source>
        <dbReference type="ARBA" id="ARBA00023047"/>
    </source>
</evidence>
<evidence type="ECO:0000256" key="6">
    <source>
        <dbReference type="ARBA" id="ARBA00022692"/>
    </source>
</evidence>
<evidence type="ECO:0000313" key="19">
    <source>
        <dbReference type="Proteomes" id="UP000249720"/>
    </source>
</evidence>
<evidence type="ECO:0000256" key="15">
    <source>
        <dbReference type="SAM" id="SignalP"/>
    </source>
</evidence>
<evidence type="ECO:0000259" key="17">
    <source>
        <dbReference type="Pfam" id="PF22461"/>
    </source>
</evidence>
<keyword evidence="5" id="KW-0762">Sugar transport</keyword>
<dbReference type="GO" id="GO:0009279">
    <property type="term" value="C:cell outer membrane"/>
    <property type="evidence" value="ECO:0007669"/>
    <property type="project" value="UniProtKB-SubCell"/>
</dbReference>
<evidence type="ECO:0000256" key="10">
    <source>
        <dbReference type="ARBA" id="ARBA00023114"/>
    </source>
</evidence>
<evidence type="ECO:0000313" key="18">
    <source>
        <dbReference type="EMBL" id="PZX62277.1"/>
    </source>
</evidence>
<keyword evidence="9" id="KW-0406">Ion transport</keyword>
<dbReference type="GO" id="GO:0046930">
    <property type="term" value="C:pore complex"/>
    <property type="evidence" value="ECO:0007669"/>
    <property type="project" value="UniProtKB-KW"/>
</dbReference>
<dbReference type="Pfam" id="PF22461">
    <property type="entry name" value="SLBB_2"/>
    <property type="match status" value="1"/>
</dbReference>
<comment type="subcellular location">
    <subcellularLocation>
        <location evidence="1">Cell outer membrane</location>
        <topology evidence="1">Multi-pass membrane protein</topology>
    </subcellularLocation>
</comment>
<dbReference type="Pfam" id="PF02563">
    <property type="entry name" value="Poly_export"/>
    <property type="match status" value="1"/>
</dbReference>
<dbReference type="GO" id="GO:0006811">
    <property type="term" value="P:monoatomic ion transport"/>
    <property type="evidence" value="ECO:0007669"/>
    <property type="project" value="UniProtKB-KW"/>
</dbReference>
<dbReference type="Gene3D" id="3.10.560.10">
    <property type="entry name" value="Outer membrane lipoprotein wza domain like"/>
    <property type="match status" value="1"/>
</dbReference>
<keyword evidence="11" id="KW-0472">Membrane</keyword>
<keyword evidence="14" id="KW-0449">Lipoprotein</keyword>
<feature type="domain" description="SLBB" evidence="17">
    <location>
        <begin position="149"/>
        <end position="229"/>
    </location>
</feature>
<dbReference type="EMBL" id="QKZV01000005">
    <property type="protein sequence ID" value="PZX62277.1"/>
    <property type="molecule type" value="Genomic_DNA"/>
</dbReference>
<keyword evidence="7 15" id="KW-0732">Signal</keyword>
<dbReference type="PANTHER" id="PTHR33619">
    <property type="entry name" value="POLYSACCHARIDE EXPORT PROTEIN GFCE-RELATED"/>
    <property type="match status" value="1"/>
</dbReference>
<evidence type="ECO:0000256" key="2">
    <source>
        <dbReference type="ARBA" id="ARBA00009450"/>
    </source>
</evidence>
<name>A0A2W7S4T6_9BACT</name>
<gene>
    <name evidence="18" type="ORF">LX80_01759</name>
</gene>
<evidence type="ECO:0000256" key="9">
    <source>
        <dbReference type="ARBA" id="ARBA00023065"/>
    </source>
</evidence>
<keyword evidence="13" id="KW-0998">Cell outer membrane</keyword>
<dbReference type="Gene3D" id="3.30.1950.10">
    <property type="entry name" value="wza like domain"/>
    <property type="match status" value="1"/>
</dbReference>
<dbReference type="PANTHER" id="PTHR33619:SF3">
    <property type="entry name" value="POLYSACCHARIDE EXPORT PROTEIN GFCE-RELATED"/>
    <property type="match status" value="1"/>
</dbReference>
<evidence type="ECO:0000256" key="11">
    <source>
        <dbReference type="ARBA" id="ARBA00023136"/>
    </source>
</evidence>
<organism evidence="18 19">
    <name type="scientific">Hydrotalea sandarakina</name>
    <dbReference type="NCBI Taxonomy" id="1004304"/>
    <lineage>
        <taxon>Bacteria</taxon>
        <taxon>Pseudomonadati</taxon>
        <taxon>Bacteroidota</taxon>
        <taxon>Chitinophagia</taxon>
        <taxon>Chitinophagales</taxon>
        <taxon>Chitinophagaceae</taxon>
        <taxon>Hydrotalea</taxon>
    </lineage>
</organism>
<dbReference type="OrthoDB" id="662756at2"/>
<evidence type="ECO:0000256" key="13">
    <source>
        <dbReference type="ARBA" id="ARBA00023237"/>
    </source>
</evidence>
<protein>
    <submittedName>
        <fullName evidence="18">Polysaccharide export outer membrane protein</fullName>
    </submittedName>
</protein>
<evidence type="ECO:0000256" key="3">
    <source>
        <dbReference type="ARBA" id="ARBA00022448"/>
    </source>
</evidence>
<keyword evidence="10" id="KW-0626">Porin</keyword>
<evidence type="ECO:0000256" key="5">
    <source>
        <dbReference type="ARBA" id="ARBA00022597"/>
    </source>
</evidence>
<proteinExistence type="inferred from homology"/>
<keyword evidence="19" id="KW-1185">Reference proteome</keyword>
<keyword evidence="12" id="KW-0564">Palmitate</keyword>
<dbReference type="InterPro" id="IPR054765">
    <property type="entry name" value="SLBB_dom"/>
</dbReference>
<dbReference type="AlphaFoldDB" id="A0A2W7S4T6"/>
<dbReference type="Proteomes" id="UP000249720">
    <property type="component" value="Unassembled WGS sequence"/>
</dbReference>
<feature type="signal peptide" evidence="15">
    <location>
        <begin position="1"/>
        <end position="23"/>
    </location>
</feature>
<dbReference type="RefSeq" id="WP_111295373.1">
    <property type="nucleotide sequence ID" value="NZ_QKZV01000005.1"/>
</dbReference>
<dbReference type="PROSITE" id="PS51257">
    <property type="entry name" value="PROKAR_LIPOPROTEIN"/>
    <property type="match status" value="1"/>
</dbReference>
<sequence length="269" mass="29598">MHTKRLFAFGLILLLAACNPAKRLDRNYNLFQKNIDSVTITPLQYPVIQPNDQLNISVYSATPNQEQAALFNLANTAGSNGSMAGEGAVGGSTSAAGYFVDLEGYIQMPVIGRIKAAGLTIPALRDTLQARLAPYVMSPVVLVKFNQFKVSVMGEVITPGIKTFPSGIATILDAINMSGGLKDEGRRDSIVLIRQDSGRIQHYTYDLRSVQNTFASPEYQLKQNDIVYVKANDRKLRQLKQNPNTLRTIQIVTTVASLILITLTLYRTF</sequence>
<dbReference type="InterPro" id="IPR049712">
    <property type="entry name" value="Poly_export"/>
</dbReference>
<keyword evidence="8" id="KW-0625">Polysaccharide transport</keyword>
<evidence type="ECO:0000256" key="1">
    <source>
        <dbReference type="ARBA" id="ARBA00004571"/>
    </source>
</evidence>
<dbReference type="GO" id="GO:0015288">
    <property type="term" value="F:porin activity"/>
    <property type="evidence" value="ECO:0007669"/>
    <property type="project" value="UniProtKB-KW"/>
</dbReference>
<comment type="similarity">
    <text evidence="2">Belongs to the BexD/CtrA/VexA family.</text>
</comment>
<feature type="domain" description="Polysaccharide export protein N-terminal" evidence="16">
    <location>
        <begin position="47"/>
        <end position="144"/>
    </location>
</feature>
<keyword evidence="3" id="KW-0813">Transport</keyword>
<evidence type="ECO:0000256" key="12">
    <source>
        <dbReference type="ARBA" id="ARBA00023139"/>
    </source>
</evidence>
<evidence type="ECO:0000256" key="4">
    <source>
        <dbReference type="ARBA" id="ARBA00022452"/>
    </source>
</evidence>
<comment type="caution">
    <text evidence="18">The sequence shown here is derived from an EMBL/GenBank/DDBJ whole genome shotgun (WGS) entry which is preliminary data.</text>
</comment>
<evidence type="ECO:0000256" key="7">
    <source>
        <dbReference type="ARBA" id="ARBA00022729"/>
    </source>
</evidence>
<dbReference type="GO" id="GO:0015159">
    <property type="term" value="F:polysaccharide transmembrane transporter activity"/>
    <property type="evidence" value="ECO:0007669"/>
    <property type="project" value="InterPro"/>
</dbReference>